<keyword evidence="3" id="KW-1185">Reference proteome</keyword>
<evidence type="ECO:0000256" key="1">
    <source>
        <dbReference type="SAM" id="SignalP"/>
    </source>
</evidence>
<feature type="chain" id="PRO_5011001924" evidence="1">
    <location>
        <begin position="24"/>
        <end position="1368"/>
    </location>
</feature>
<organism evidence="2 3">
    <name type="scientific">Neocallimastix californiae</name>
    <dbReference type="NCBI Taxonomy" id="1754190"/>
    <lineage>
        <taxon>Eukaryota</taxon>
        <taxon>Fungi</taxon>
        <taxon>Fungi incertae sedis</taxon>
        <taxon>Chytridiomycota</taxon>
        <taxon>Chytridiomycota incertae sedis</taxon>
        <taxon>Neocallimastigomycetes</taxon>
        <taxon>Neocallimastigales</taxon>
        <taxon>Neocallimastigaceae</taxon>
        <taxon>Neocallimastix</taxon>
    </lineage>
</organism>
<evidence type="ECO:0000313" key="2">
    <source>
        <dbReference type="EMBL" id="ORY20783.1"/>
    </source>
</evidence>
<dbReference type="Proteomes" id="UP000193920">
    <property type="component" value="Unassembled WGS sequence"/>
</dbReference>
<name>A0A1Y2AE09_9FUNG</name>
<accession>A0A1Y2AE09</accession>
<protein>
    <submittedName>
        <fullName evidence="2">Scaffoldin</fullName>
    </submittedName>
</protein>
<feature type="signal peptide" evidence="1">
    <location>
        <begin position="1"/>
        <end position="23"/>
    </location>
</feature>
<sequence length="1368" mass="151139">MKSKTKILNLLTLLGCSIAYAYAAFPECNLSVECTSGKSPCISTDKKLYSCNTETNKYTEEKTDEISYKYFKKDFSVIDKLEDNSVGYLFKCDTSACSEITEPDLYNVETGKYLNAYESDGTLKFEYIPANGGDITAYLNSGSKSLKNGVILCDTECKIIESKDGDVYLTKDSPKIIKCTSSGCNTGDASVGTYLSAAGGDKPLIKCKDGITCELAQGGADKHYISALDTKSLISCESETSCTIDSAPVNSYYVNSENDQLINCYSKSCQSQSGENNGYYLSYNKEDETYDVINCTLTDPKIIKCETKTTSNFEGYFRNAGSTNSSYPLIECSNNKCEALKIGKDILPGYYVDVTEGNEQILVCNENSCTVDSSNAYGGSVNGNYKYVQSEGLKLLINQNADEDEDEDKYSDAASSNEIGDALYYYIEVDSNKGFPSVTTNNLSTLFKVSKYYIARVITNGVKFVDAQNKVTDSGTPGSETTIYTCNKTKKTCSAGKSCVVGTYLLDVENKKGYECNSKGQIIEIKDDGYYVDSSNGNSKRPVIHCVSGECVSVTSSSYYKNAGSDSSTYPLIYCNGVTCNTSTASSGYYLGVKEESENVGIIKCSSSTSCEEISSNGIKKSEHYYLNSGNDKIQSPIIKCKNKTCATSKASEGYYITNDSSILILCENAVSCTTINASVGYYNAANIDSGKKIIECTALSNINCEVKDASVGYYVAKTPNILINCIVTPCKAISVTNGIYRSATTQIISSKRDSIPDEGDEVANLGRATTSVVYNIISCSNTGCAELTTSELLSIPVCNFNNNKCFINNKVTISTSTVSAISAGSYCTNSDRSVIYFATDTVVIDPYIIDGTTSIYTYTTTTTNCIEALDKYSENYYTVGSSIYKVADTSIVQIVSTGYYFINVESNTLINGNNIENYNDENVKLFKCNDSSCTIVDKPETITYYADVTKKIIQYNPNSDSYTFAYDKDIICIYANNKCTPRSDIKSREFCITYKGELVLVTNDIKSRETGECYKADTMNSKIYGLSQYMYAMNAFSAERIVDTAYYVVSLSTNSTATLRDFDSRNNSVRIYGCTETKCKIIEPKEDIYYYDSISQYMFRYRDGKWHSPQASGYALVSTDPNDVYVNRFSVTNNRTTIDGKVKTGYYYTIDNEMYECDQDKYQCEKIDNNGYYFTVSGEVYQCIYDSEGLEATECVKKNCLIGQYYYINSKYYYCGSGYMLNLVTDKTCEYDDRVIINYPVAFSEAYPDRIRSAVENVALINNSTAAVTNINNKYITSVSGVFTNCTYTVEEKDSEFDLVCVNNFVTVNEETKNAEICSLANLGYVECVEDENNPEKCSPSAATSRIVKGFSFILSIIVSTLFYLYI</sequence>
<dbReference type="OrthoDB" id="2135918at2759"/>
<dbReference type="EMBL" id="MCOG01000280">
    <property type="protein sequence ID" value="ORY20783.1"/>
    <property type="molecule type" value="Genomic_DNA"/>
</dbReference>
<comment type="caution">
    <text evidence="2">The sequence shown here is derived from an EMBL/GenBank/DDBJ whole genome shotgun (WGS) entry which is preliminary data.</text>
</comment>
<evidence type="ECO:0000313" key="3">
    <source>
        <dbReference type="Proteomes" id="UP000193920"/>
    </source>
</evidence>
<proteinExistence type="predicted"/>
<dbReference type="STRING" id="1754190.A0A1Y2AE09"/>
<keyword evidence="1" id="KW-0732">Signal</keyword>
<gene>
    <name evidence="2" type="ORF">LY90DRAFT_149630</name>
</gene>
<reference evidence="2 3" key="1">
    <citation type="submission" date="2016-08" db="EMBL/GenBank/DDBJ databases">
        <title>A Parts List for Fungal Cellulosomes Revealed by Comparative Genomics.</title>
        <authorList>
            <consortium name="DOE Joint Genome Institute"/>
            <person name="Haitjema C.H."/>
            <person name="Gilmore S.P."/>
            <person name="Henske J.K."/>
            <person name="Solomon K.V."/>
            <person name="De Groot R."/>
            <person name="Kuo A."/>
            <person name="Mondo S.J."/>
            <person name="Salamov A.A."/>
            <person name="Labutti K."/>
            <person name="Zhao Z."/>
            <person name="Chiniquy J."/>
            <person name="Barry K."/>
            <person name="Brewer H.M."/>
            <person name="Purvine S.O."/>
            <person name="Wright A.T."/>
            <person name="Boxma B."/>
            <person name="Van Alen T."/>
            <person name="Hackstein J.H."/>
            <person name="Baker S.E."/>
            <person name="Grigoriev I.V."/>
            <person name="O'Malley M.A."/>
        </authorList>
    </citation>
    <scope>NUCLEOTIDE SEQUENCE [LARGE SCALE GENOMIC DNA]</scope>
    <source>
        <strain evidence="2 3">G1</strain>
    </source>
</reference>